<name>A0A2U1BAX9_9BACT</name>
<dbReference type="RefSeq" id="WP_116882227.1">
    <property type="nucleotide sequence ID" value="NZ_CAJKCJ010000001.1"/>
</dbReference>
<evidence type="ECO:0000313" key="1">
    <source>
        <dbReference type="EMBL" id="NMD87273.1"/>
    </source>
</evidence>
<keyword evidence="3" id="KW-1185">Reference proteome</keyword>
<organism evidence="2 3">
    <name type="scientific">Victivallis vadensis</name>
    <dbReference type="NCBI Taxonomy" id="172901"/>
    <lineage>
        <taxon>Bacteria</taxon>
        <taxon>Pseudomonadati</taxon>
        <taxon>Lentisphaerota</taxon>
        <taxon>Lentisphaeria</taxon>
        <taxon>Victivallales</taxon>
        <taxon>Victivallaceae</taxon>
        <taxon>Victivallis</taxon>
    </lineage>
</organism>
<dbReference type="SUPFAM" id="SSF102891">
    <property type="entry name" value="Hypothetical protein Ta1206"/>
    <property type="match status" value="1"/>
</dbReference>
<accession>A0A2U1BAX9</accession>
<dbReference type="EMBL" id="JABAEW010000021">
    <property type="protein sequence ID" value="NMD87273.1"/>
    <property type="molecule type" value="Genomic_DNA"/>
</dbReference>
<reference evidence="2 3" key="1">
    <citation type="submission" date="2018-04" db="EMBL/GenBank/DDBJ databases">
        <title>Genomic Encyclopedia of Type Strains, Phase IV (KMG-IV): sequencing the most valuable type-strain genomes for metagenomic binning, comparative biology and taxonomic classification.</title>
        <authorList>
            <person name="Goeker M."/>
        </authorList>
    </citation>
    <scope>NUCLEOTIDE SEQUENCE [LARGE SCALE GENOMIC DNA]</scope>
    <source>
        <strain evidence="2 3">DSM 14823</strain>
    </source>
</reference>
<sequence length="95" mass="9991">MTRELEIDGRLYSGVELHTRHAVMLLIQGEQGNLGCGYFSLAPADKLGDRFAIVTGVKSFSDMLEAKVVAASSAALACGVEIGMAGRAALACMEK</sequence>
<dbReference type="Proteomes" id="UP000245959">
    <property type="component" value="Unassembled WGS sequence"/>
</dbReference>
<evidence type="ECO:0000313" key="4">
    <source>
        <dbReference type="Proteomes" id="UP000576225"/>
    </source>
</evidence>
<dbReference type="GeneID" id="78293557"/>
<dbReference type="Gene3D" id="3.30.1980.10">
    <property type="entry name" value="Hypothetical protein YunC"/>
    <property type="match status" value="1"/>
</dbReference>
<dbReference type="InterPro" id="IPR014931">
    <property type="entry name" value="DUF1805"/>
</dbReference>
<comment type="caution">
    <text evidence="2">The sequence shown here is derived from an EMBL/GenBank/DDBJ whole genome shotgun (WGS) entry which is preliminary data.</text>
</comment>
<gene>
    <name evidence="2" type="ORF">C8D82_10119</name>
    <name evidence="1" type="ORF">HF882_11820</name>
</gene>
<proteinExistence type="predicted"/>
<dbReference type="Pfam" id="PF08827">
    <property type="entry name" value="DUF1805"/>
    <property type="match status" value="1"/>
</dbReference>
<evidence type="ECO:0000313" key="2">
    <source>
        <dbReference type="EMBL" id="PVY45830.1"/>
    </source>
</evidence>
<reference evidence="1 4" key="2">
    <citation type="submission" date="2020-04" db="EMBL/GenBank/DDBJ databases">
        <authorList>
            <person name="Hitch T.C.A."/>
            <person name="Wylensek D."/>
            <person name="Clavel T."/>
        </authorList>
    </citation>
    <scope>NUCLEOTIDE SEQUENCE [LARGE SCALE GENOMIC DNA]</scope>
    <source>
        <strain evidence="1 4">COR2-253-APC-1A</strain>
    </source>
</reference>
<dbReference type="AlphaFoldDB" id="A0A2U1BAX9"/>
<protein>
    <submittedName>
        <fullName evidence="1">DUF1805 domain-containing protein</fullName>
    </submittedName>
</protein>
<dbReference type="EMBL" id="QEKH01000001">
    <property type="protein sequence ID" value="PVY45830.1"/>
    <property type="molecule type" value="Genomic_DNA"/>
</dbReference>
<dbReference type="Proteomes" id="UP000576225">
    <property type="component" value="Unassembled WGS sequence"/>
</dbReference>
<dbReference type="InterPro" id="IPR036493">
    <property type="entry name" value="YunC_sf"/>
</dbReference>
<evidence type="ECO:0000313" key="3">
    <source>
        <dbReference type="Proteomes" id="UP000245959"/>
    </source>
</evidence>